<dbReference type="InterPro" id="IPR058528">
    <property type="entry name" value="DUF8215"/>
</dbReference>
<keyword evidence="1" id="KW-1133">Transmembrane helix</keyword>
<evidence type="ECO:0000313" key="4">
    <source>
        <dbReference type="Proteomes" id="UP000439022"/>
    </source>
</evidence>
<comment type="caution">
    <text evidence="3">The sequence shown here is derived from an EMBL/GenBank/DDBJ whole genome shotgun (WGS) entry which is preliminary data.</text>
</comment>
<accession>A0A6A8GIG3</accession>
<feature type="transmembrane region" description="Helical" evidence="1">
    <location>
        <begin position="88"/>
        <end position="105"/>
    </location>
</feature>
<keyword evidence="4" id="KW-1185">Reference proteome</keyword>
<protein>
    <recommendedName>
        <fullName evidence="2">DUF8215 domain-containing protein</fullName>
    </recommendedName>
</protein>
<evidence type="ECO:0000259" key="2">
    <source>
        <dbReference type="Pfam" id="PF26650"/>
    </source>
</evidence>
<keyword evidence="1" id="KW-0472">Membrane</keyword>
<dbReference type="EMBL" id="WKJO01000001">
    <property type="protein sequence ID" value="MRX22551.1"/>
    <property type="molecule type" value="Genomic_DNA"/>
</dbReference>
<name>A0A6A8GIG3_9EURY</name>
<evidence type="ECO:0000256" key="1">
    <source>
        <dbReference type="SAM" id="Phobius"/>
    </source>
</evidence>
<dbReference type="RefSeq" id="WP_151163030.1">
    <property type="nucleotide sequence ID" value="NZ_WKJO01000001.1"/>
</dbReference>
<dbReference type="Proteomes" id="UP000439022">
    <property type="component" value="Unassembled WGS sequence"/>
</dbReference>
<evidence type="ECO:0000313" key="3">
    <source>
        <dbReference type="EMBL" id="MRX22551.1"/>
    </source>
</evidence>
<feature type="domain" description="DUF8215" evidence="2">
    <location>
        <begin position="11"/>
        <end position="137"/>
    </location>
</feature>
<sequence length="145" mass="15426">MESGVFTKTIKRVDRWLDQVFFAGWEVSVLVIPILWMLLAATPPEAVSLSGITALVVSAAAVGTFRGQYVSTGSWPRPGHLPTLPLRSAYYSLVVGGTSLLGAAVQVHSGWFWAGIVVPAIVVTGALALLPAVVERVEQTARLTL</sequence>
<organism evidence="3 4">
    <name type="scientific">Haloferax litoreum</name>
    <dbReference type="NCBI Taxonomy" id="2666140"/>
    <lineage>
        <taxon>Archaea</taxon>
        <taxon>Methanobacteriati</taxon>
        <taxon>Methanobacteriota</taxon>
        <taxon>Stenosarchaea group</taxon>
        <taxon>Halobacteria</taxon>
        <taxon>Halobacteriales</taxon>
        <taxon>Haloferacaceae</taxon>
        <taxon>Haloferax</taxon>
    </lineage>
</organism>
<proteinExistence type="predicted"/>
<feature type="transmembrane region" description="Helical" evidence="1">
    <location>
        <begin position="20"/>
        <end position="41"/>
    </location>
</feature>
<feature type="transmembrane region" description="Helical" evidence="1">
    <location>
        <begin position="111"/>
        <end position="134"/>
    </location>
</feature>
<reference evidence="3 4" key="1">
    <citation type="submission" date="2019-11" db="EMBL/GenBank/DDBJ databases">
        <title>Whole genome sequence of Haloferax sp. MBLA0076.</title>
        <authorList>
            <person name="Seo M.-J."/>
            <person name="Cho E.-S."/>
        </authorList>
    </citation>
    <scope>NUCLEOTIDE SEQUENCE [LARGE SCALE GENOMIC DNA]</scope>
    <source>
        <strain evidence="3 4">MBLA0076</strain>
    </source>
</reference>
<keyword evidence="1" id="KW-0812">Transmembrane</keyword>
<gene>
    <name evidence="3" type="ORF">GJR96_11375</name>
</gene>
<dbReference type="Pfam" id="PF26650">
    <property type="entry name" value="DUF8215"/>
    <property type="match status" value="1"/>
</dbReference>
<dbReference type="AlphaFoldDB" id="A0A6A8GIG3"/>
<feature type="transmembrane region" description="Helical" evidence="1">
    <location>
        <begin position="47"/>
        <end position="67"/>
    </location>
</feature>